<dbReference type="RefSeq" id="XP_001222032.1">
    <property type="nucleotide sequence ID" value="XM_001222031.1"/>
</dbReference>
<dbReference type="InterPro" id="IPR002575">
    <property type="entry name" value="Aminoglycoside_PTrfase"/>
</dbReference>
<dbReference type="PANTHER" id="PTHR47829:SF1">
    <property type="entry name" value="HAD FAMILY PHOSPHATASE"/>
    <property type="match status" value="1"/>
</dbReference>
<dbReference type="OrthoDB" id="191037at2759"/>
<dbReference type="CDD" id="cd05154">
    <property type="entry name" value="ACAD10_11_N-like"/>
    <property type="match status" value="1"/>
</dbReference>
<dbReference type="InParanoid" id="Q2H5X8"/>
<evidence type="ECO:0000259" key="2">
    <source>
        <dbReference type="Pfam" id="PF01636"/>
    </source>
</evidence>
<dbReference type="Pfam" id="PF01636">
    <property type="entry name" value="APH"/>
    <property type="match status" value="1"/>
</dbReference>
<evidence type="ECO:0000313" key="3">
    <source>
        <dbReference type="EMBL" id="EAQ89318.1"/>
    </source>
</evidence>
<feature type="region of interest" description="Disordered" evidence="1">
    <location>
        <begin position="405"/>
        <end position="479"/>
    </location>
</feature>
<proteinExistence type="predicted"/>
<dbReference type="STRING" id="306901.Q2H5X8"/>
<feature type="compositionally biased region" description="Basic residues" evidence="1">
    <location>
        <begin position="318"/>
        <end position="335"/>
    </location>
</feature>
<protein>
    <recommendedName>
        <fullName evidence="2">Aminoglycoside phosphotransferase domain-containing protein</fullName>
    </recommendedName>
</protein>
<dbReference type="InterPro" id="IPR041726">
    <property type="entry name" value="ACAD10_11_N"/>
</dbReference>
<dbReference type="AlphaFoldDB" id="Q2H5X8"/>
<accession>Q2H5X8</accession>
<dbReference type="InterPro" id="IPR052898">
    <property type="entry name" value="ACAD10-like"/>
</dbReference>
<dbReference type="Gene3D" id="3.30.200.20">
    <property type="entry name" value="Phosphorylase Kinase, domain 1"/>
    <property type="match status" value="1"/>
</dbReference>
<dbReference type="InterPro" id="IPR011009">
    <property type="entry name" value="Kinase-like_dom_sf"/>
</dbReference>
<dbReference type="EMBL" id="CH408031">
    <property type="protein sequence ID" value="EAQ89318.1"/>
    <property type="molecule type" value="Genomic_DNA"/>
</dbReference>
<keyword evidence="4" id="KW-1185">Reference proteome</keyword>
<dbReference type="Proteomes" id="UP000001056">
    <property type="component" value="Unassembled WGS sequence"/>
</dbReference>
<dbReference type="OMA" id="MCVYRHP"/>
<feature type="region of interest" description="Disordered" evidence="1">
    <location>
        <begin position="318"/>
        <end position="345"/>
    </location>
</feature>
<dbReference type="eggNOG" id="ENOG502QQPX">
    <property type="taxonomic scope" value="Eukaryota"/>
</dbReference>
<gene>
    <name evidence="3" type="ORF">CHGG_05937</name>
</gene>
<feature type="compositionally biased region" description="Acidic residues" evidence="1">
    <location>
        <begin position="428"/>
        <end position="446"/>
    </location>
</feature>
<name>Q2H5X8_CHAGB</name>
<sequence>MAGRVRQPIDIGALERWISKNVPQIEVPLDVKQFGFGQSNPTYQLTAADSRRYVLRKKPPGRLLSKTAHKVEREYRIIHALERTDVPVPKAYCLCEDTSVLGTPFYIMEFLDGRIFEDPVIPSVLPDHRRAIWADAVRTLAKLHRIDPRSIGLENFGKPTGFYNRQIATWRSVCDAQAAVRDVETRETVGPLPHFAELMAFFSDERQQPADRGTLIHGDFKIDNLVFHKTEPRVIGILDWEMSTIGHPLSDISNLLTPYFTARLDPRRSVNVHPGFLPRATRGLPAPDEITTLYFSVAAAPSPSNPLPTTSLELTLHHHSHSHSAHLNRHHHRSSNSHSTENPDKRRELQWAQAFNIFRLAAICQGIAARQAGRQASSEQARRYGDARAPLAEFAWELVQSARGEGRLGGGGGGGGGGGQGRGGNGGGEDDEGESEREGEGGDGDDGNGGGGGGGQGHGGGGGGSGGGGEGGKGRQSKL</sequence>
<dbReference type="SUPFAM" id="SSF56112">
    <property type="entry name" value="Protein kinase-like (PK-like)"/>
    <property type="match status" value="1"/>
</dbReference>
<feature type="domain" description="Aminoglycoside phosphotransferase" evidence="2">
    <location>
        <begin position="30"/>
        <end position="266"/>
    </location>
</feature>
<evidence type="ECO:0000256" key="1">
    <source>
        <dbReference type="SAM" id="MobiDB-lite"/>
    </source>
</evidence>
<dbReference type="HOGENOM" id="CLU_007526_0_2_1"/>
<feature type="compositionally biased region" description="Gly residues" evidence="1">
    <location>
        <begin position="447"/>
        <end position="471"/>
    </location>
</feature>
<feature type="compositionally biased region" description="Gly residues" evidence="1">
    <location>
        <begin position="407"/>
        <end position="427"/>
    </location>
</feature>
<dbReference type="VEuPathDB" id="FungiDB:CHGG_05937"/>
<dbReference type="GeneID" id="4390714"/>
<reference evidence="4" key="1">
    <citation type="journal article" date="2015" name="Genome Announc.">
        <title>Draft genome sequence of the cellulolytic fungus Chaetomium globosum.</title>
        <authorList>
            <person name="Cuomo C.A."/>
            <person name="Untereiner W.A."/>
            <person name="Ma L.-J."/>
            <person name="Grabherr M."/>
            <person name="Birren B.W."/>
        </authorList>
    </citation>
    <scope>NUCLEOTIDE SEQUENCE [LARGE SCALE GENOMIC DNA]</scope>
    <source>
        <strain evidence="4">ATCC 6205 / CBS 148.51 / DSM 1962 / NBRC 6347 / NRRL 1970</strain>
    </source>
</reference>
<dbReference type="Gene3D" id="3.90.1200.10">
    <property type="match status" value="1"/>
</dbReference>
<dbReference type="PANTHER" id="PTHR47829">
    <property type="entry name" value="HYDROLASE, PUTATIVE (AFU_ORTHOLOGUE AFUA_1G12880)-RELATED"/>
    <property type="match status" value="1"/>
</dbReference>
<organism evidence="3 4">
    <name type="scientific">Chaetomium globosum (strain ATCC 6205 / CBS 148.51 / DSM 1962 / NBRC 6347 / NRRL 1970)</name>
    <name type="common">Soil fungus</name>
    <dbReference type="NCBI Taxonomy" id="306901"/>
    <lineage>
        <taxon>Eukaryota</taxon>
        <taxon>Fungi</taxon>
        <taxon>Dikarya</taxon>
        <taxon>Ascomycota</taxon>
        <taxon>Pezizomycotina</taxon>
        <taxon>Sordariomycetes</taxon>
        <taxon>Sordariomycetidae</taxon>
        <taxon>Sordariales</taxon>
        <taxon>Chaetomiaceae</taxon>
        <taxon>Chaetomium</taxon>
    </lineage>
</organism>
<evidence type="ECO:0000313" key="4">
    <source>
        <dbReference type="Proteomes" id="UP000001056"/>
    </source>
</evidence>